<proteinExistence type="predicted"/>
<protein>
    <submittedName>
        <fullName evidence="2">Uncharacterized protein</fullName>
    </submittedName>
</protein>
<organism evidence="2 3">
    <name type="scientific">Echinococcus granulosus</name>
    <name type="common">Hydatid tapeworm</name>
    <dbReference type="NCBI Taxonomy" id="6210"/>
    <lineage>
        <taxon>Eukaryota</taxon>
        <taxon>Metazoa</taxon>
        <taxon>Spiralia</taxon>
        <taxon>Lophotrochozoa</taxon>
        <taxon>Platyhelminthes</taxon>
        <taxon>Cestoda</taxon>
        <taxon>Eucestoda</taxon>
        <taxon>Cyclophyllidea</taxon>
        <taxon>Taeniidae</taxon>
        <taxon>Echinococcus</taxon>
        <taxon>Echinococcus granulosus group</taxon>
    </lineage>
</organism>
<gene>
    <name evidence="2" type="ORF">EGR_05888</name>
</gene>
<keyword evidence="3" id="KW-1185">Reference proteome</keyword>
<reference evidence="2 3" key="1">
    <citation type="journal article" date="2013" name="Nat. Genet.">
        <title>The genome of the hydatid tapeworm Echinococcus granulosus.</title>
        <authorList>
            <person name="Zheng H."/>
            <person name="Zhang W."/>
            <person name="Zhang L."/>
            <person name="Zhang Z."/>
            <person name="Li J."/>
            <person name="Lu G."/>
            <person name="Zhu Y."/>
            <person name="Wang Y."/>
            <person name="Huang Y."/>
            <person name="Liu J."/>
            <person name="Kang H."/>
            <person name="Chen J."/>
            <person name="Wang L."/>
            <person name="Chen A."/>
            <person name="Yu S."/>
            <person name="Gao Z."/>
            <person name="Jin L."/>
            <person name="Gu W."/>
            <person name="Wang Z."/>
            <person name="Zhao L."/>
            <person name="Shi B."/>
            <person name="Wen H."/>
            <person name="Lin R."/>
            <person name="Jones M.K."/>
            <person name="Brejova B."/>
            <person name="Vinar T."/>
            <person name="Zhao G."/>
            <person name="McManus D.P."/>
            <person name="Chen Z."/>
            <person name="Zhou Y."/>
            <person name="Wang S."/>
        </authorList>
    </citation>
    <scope>NUCLEOTIDE SEQUENCE [LARGE SCALE GENOMIC DNA]</scope>
</reference>
<name>W6UMD8_ECHGR</name>
<evidence type="ECO:0000313" key="2">
    <source>
        <dbReference type="EMBL" id="EUB59287.1"/>
    </source>
</evidence>
<dbReference type="RefSeq" id="XP_024350483.1">
    <property type="nucleotide sequence ID" value="XM_024495137.1"/>
</dbReference>
<dbReference type="EMBL" id="APAU02000047">
    <property type="protein sequence ID" value="EUB59287.1"/>
    <property type="molecule type" value="Genomic_DNA"/>
</dbReference>
<accession>W6UMD8</accession>
<dbReference type="CTD" id="36341603"/>
<dbReference type="AlphaFoldDB" id="W6UMD8"/>
<dbReference type="GeneID" id="36341603"/>
<dbReference type="KEGG" id="egl:EGR_05888"/>
<feature type="region of interest" description="Disordered" evidence="1">
    <location>
        <begin position="1"/>
        <end position="20"/>
    </location>
</feature>
<sequence>MSLACAGSPATQPKGVGRIDTTINRSIDGIERCESNFRSNGDELN</sequence>
<comment type="caution">
    <text evidence="2">The sequence shown here is derived from an EMBL/GenBank/DDBJ whole genome shotgun (WGS) entry which is preliminary data.</text>
</comment>
<dbReference type="Proteomes" id="UP000019149">
    <property type="component" value="Unassembled WGS sequence"/>
</dbReference>
<evidence type="ECO:0000256" key="1">
    <source>
        <dbReference type="SAM" id="MobiDB-lite"/>
    </source>
</evidence>
<evidence type="ECO:0000313" key="3">
    <source>
        <dbReference type="Proteomes" id="UP000019149"/>
    </source>
</evidence>